<protein>
    <submittedName>
        <fullName evidence="1">Structural protein</fullName>
    </submittedName>
</protein>
<name>B2ZA90_9VIRU</name>
<proteinExistence type="predicted"/>
<dbReference type="Proteomes" id="UP000181332">
    <property type="component" value="Genome"/>
</dbReference>
<dbReference type="KEGG" id="vg:37629293"/>
<organism evidence="1 2">
    <name type="scientific">Bombyx mori bidensovirus</name>
    <dbReference type="NCBI Taxonomy" id="1285589"/>
    <lineage>
        <taxon>Viruses</taxon>
        <taxon>Monodnaviria</taxon>
        <taxon>Shotokuvirae</taxon>
        <taxon>Cossaviricota</taxon>
        <taxon>Mouviricetes</taxon>
        <taxon>Polivirales</taxon>
        <taxon>Bidnaviridae</taxon>
        <taxon>Bidensovirus</taxon>
    </lineage>
</organism>
<evidence type="ECO:0000313" key="1">
    <source>
        <dbReference type="EMBL" id="ACD68164.1"/>
    </source>
</evidence>
<evidence type="ECO:0000313" key="2">
    <source>
        <dbReference type="Proteomes" id="UP000181332"/>
    </source>
</evidence>
<accession>B2ZA90</accession>
<reference evidence="1" key="1">
    <citation type="submission" date="2008-04" db="EMBL/GenBank/DDBJ databases">
        <title>Complete nucleotide sequence and genome organization of Bombyx densovirus Zhenjiang isolate.</title>
        <authorList>
            <person name="Fu Y."/>
            <person name="Tang S."/>
            <person name="Qin G."/>
            <person name="Liu T."/>
            <person name="Guo X."/>
        </authorList>
    </citation>
    <scope>NUCLEOTIDE SEQUENCE [LARGE SCALE GENOMIC DNA]</scope>
</reference>
<dbReference type="EMBL" id="EU623083">
    <property type="protein sequence ID" value="ACD68164.1"/>
    <property type="molecule type" value="Genomic_DNA"/>
</dbReference>
<dbReference type="RefSeq" id="YP_009506243.1">
    <property type="nucleotide sequence ID" value="NC_038376.1"/>
</dbReference>
<dbReference type="GeneID" id="37629293"/>
<keyword evidence="2" id="KW-1185">Reference proteome</keyword>
<sequence length="1160" mass="133104">MNLKRLYVFCAVITAINSLSQSDLIQIRELIETNIIRLSKTFNGDISTINNFYRILVSVFELFNDLLVELDTPAVSNQLQLFEDEDTVPNDCLGIVGQMLIEYTDIPNDGSLTYLNIGTISSLTVTLDNQLYLILTVIYNNGRETIQEVHNTGSPTIVVDFYEIKHNNTFQEIKTSIYYVNFINFVLEYTVHEIEDIIVTRNINRYNQWSTQQRSRSRIAFIQQEAIDPDIRNEQLQESAILAKLHDAADTLEYYGISFLREYYIAYFQYTIYAETQKLDPEFYDDPLEKNVIYINRIVQALWRQVELAPRYAQEAKPEGLLYPSLVQDLFVQFRPFIRGSIPSGAGQLNPISTTVQCITRGPTSAVGSLNCVQNPLQTVYTYPQDLRTIDVGDITINLEPNQYIILRLRIISTGNCNFQWTVRQLNINFFCSSCSGPNLICLEQNNRYNNRGSALNDYSFDMSNIEVYDAYYVNEGISSAIYDLNPTGQLIINTRLRQRLFVLQTPSVAEYTINGITRPVIKFNNIQFNLGTIFLSNRDICATFVQTTRLVIPRCDNAYDWNYLFNIPGNSLATGTGVKVCNNLPFRFGVQRCPWGPSALLPRYNFAWMNIIDQLQELNMFNVTSFQYINFRYNYNTERILTNAPIASYNSAIDDLAQLIIDEGNRLDALEDRVERIEDYIIESSKITIWDVLNIATNLYDVAGIIRDSAKLIRTASNQARKSLRGSFKRNNVAFDIGNKIDSLTRVTRNNQFNPVEAINYGSIYDTIHGFRKTSISNPTIRNSNLDNIITPRVLHDNNFNLPSTSLDVKDLINTNNVISMTTQKSFMDRLRDPKTGTNGDIMPYGVVETLASPIEQLGPLGKFGYNRDISNPSLSNFNTNSKSTYLFHTSVRTKSFELDINNKWVFSTRYSGIGEPSVLGATTMPHQIKVGYLKIEYDLKAGTGNTVSLTRRNWNQVYKNDVETYTELDIDNLFKAFSSSKTYRERQNESTDWKWLYISFAAEQKYNQRKVIQTQPIANPLYLKFMDRLFDINFRDGRLSGFKYNLLNQNCQTFAKTQSQLLTRGITNVQINDQGLLGFLENYKQIARREFSLSSGMTETSWGSTSFVVRALEYSKSNICYYAKINNMSSNIKIKKNRYSILDKAYKNDNTIRTVICT</sequence>